<accession>A0A9P7TYG2</accession>
<sequence>MTASEKRELERNIDRVIRAYTTSEDKYTGEEDDFFRPKLQTFQEKCTRWEIPEDTMPKKISLMLTGKAAKYYTGTIAPNRPGINDMIAQIQAHFKTEANYELFTGQ</sequence>
<gene>
    <name evidence="1" type="ORF">E4U13_001299</name>
</gene>
<name>A0A9P7TYG2_9HYPO</name>
<protein>
    <submittedName>
        <fullName evidence="1">Uncharacterized protein</fullName>
    </submittedName>
</protein>
<evidence type="ECO:0000313" key="2">
    <source>
        <dbReference type="Proteomes" id="UP000732380"/>
    </source>
</evidence>
<dbReference type="Proteomes" id="UP000732380">
    <property type="component" value="Unassembled WGS sequence"/>
</dbReference>
<keyword evidence="2" id="KW-1185">Reference proteome</keyword>
<reference evidence="1 2" key="1">
    <citation type="journal article" date="2020" name="bioRxiv">
        <title>Whole genome comparisons of ergot fungi reveals the divergence and evolution of species within the genus Claviceps are the result of varying mechanisms driving genome evolution and host range expansion.</title>
        <authorList>
            <person name="Wyka S.A."/>
            <person name="Mondo S.J."/>
            <person name="Liu M."/>
            <person name="Dettman J."/>
            <person name="Nalam V."/>
            <person name="Broders K.D."/>
        </authorList>
    </citation>
    <scope>NUCLEOTIDE SEQUENCE [LARGE SCALE GENOMIC DNA]</scope>
    <source>
        <strain evidence="1 2">LM576</strain>
    </source>
</reference>
<evidence type="ECO:0000313" key="1">
    <source>
        <dbReference type="EMBL" id="KAG6122763.1"/>
    </source>
</evidence>
<organism evidence="1 2">
    <name type="scientific">Claviceps humidiphila</name>
    <dbReference type="NCBI Taxonomy" id="1294629"/>
    <lineage>
        <taxon>Eukaryota</taxon>
        <taxon>Fungi</taxon>
        <taxon>Dikarya</taxon>
        <taxon>Ascomycota</taxon>
        <taxon>Pezizomycotina</taxon>
        <taxon>Sordariomycetes</taxon>
        <taxon>Hypocreomycetidae</taxon>
        <taxon>Hypocreales</taxon>
        <taxon>Clavicipitaceae</taxon>
        <taxon>Claviceps</taxon>
    </lineage>
</organism>
<comment type="caution">
    <text evidence="1">The sequence shown here is derived from an EMBL/GenBank/DDBJ whole genome shotgun (WGS) entry which is preliminary data.</text>
</comment>
<dbReference type="AlphaFoldDB" id="A0A9P7TYG2"/>
<proteinExistence type="predicted"/>
<dbReference type="EMBL" id="SRQM01000015">
    <property type="protein sequence ID" value="KAG6122763.1"/>
    <property type="molecule type" value="Genomic_DNA"/>
</dbReference>